<dbReference type="SUPFAM" id="SSF160909">
    <property type="entry name" value="ATP12-like"/>
    <property type="match status" value="1"/>
</dbReference>
<evidence type="ECO:0000256" key="1">
    <source>
        <dbReference type="ARBA" id="ARBA00008231"/>
    </source>
</evidence>
<accession>A0ABW9Z0F5</accession>
<proteinExistence type="inferred from homology"/>
<dbReference type="InterPro" id="IPR042272">
    <property type="entry name" value="ATP12_ATP_synth-F1-assembly_N"/>
</dbReference>
<evidence type="ECO:0000313" key="5">
    <source>
        <dbReference type="Proteomes" id="UP000818323"/>
    </source>
</evidence>
<protein>
    <submittedName>
        <fullName evidence="4">ATPase</fullName>
    </submittedName>
</protein>
<evidence type="ECO:0000256" key="3">
    <source>
        <dbReference type="ARBA" id="ARBA00023186"/>
    </source>
</evidence>
<dbReference type="Gene3D" id="1.10.3580.10">
    <property type="entry name" value="ATP12 ATPase"/>
    <property type="match status" value="1"/>
</dbReference>
<keyword evidence="3" id="KW-0143">Chaperone</keyword>
<comment type="similarity">
    <text evidence="1">Belongs to the ATP12 family.</text>
</comment>
<keyword evidence="5" id="KW-1185">Reference proteome</keyword>
<comment type="caution">
    <text evidence="4">The sequence shown here is derived from an EMBL/GenBank/DDBJ whole genome shotgun (WGS) entry which is preliminary data.</text>
</comment>
<dbReference type="InterPro" id="IPR011419">
    <property type="entry name" value="ATP12_ATP_synth-F1-assembly"/>
</dbReference>
<dbReference type="InterPro" id="IPR023335">
    <property type="entry name" value="ATP12_ortho_dom_sf"/>
</dbReference>
<dbReference type="Gene3D" id="3.30.2180.10">
    <property type="entry name" value="ATP12-like"/>
    <property type="match status" value="1"/>
</dbReference>
<dbReference type="PANTHER" id="PTHR21013:SF10">
    <property type="entry name" value="ATP SYNTHASE MITOCHONDRIAL F1 COMPLEX ASSEMBLY FACTOR 2"/>
    <property type="match status" value="1"/>
</dbReference>
<name>A0ABW9Z0F5_9HYPH</name>
<dbReference type="Pfam" id="PF07542">
    <property type="entry name" value="ATP12"/>
    <property type="match status" value="1"/>
</dbReference>
<organism evidence="4 5">
    <name type="scientific">Microvirga arsenatis</name>
    <dbReference type="NCBI Taxonomy" id="2692265"/>
    <lineage>
        <taxon>Bacteria</taxon>
        <taxon>Pseudomonadati</taxon>
        <taxon>Pseudomonadota</taxon>
        <taxon>Alphaproteobacteria</taxon>
        <taxon>Hyphomicrobiales</taxon>
        <taxon>Methylobacteriaceae</taxon>
        <taxon>Microvirga</taxon>
    </lineage>
</organism>
<dbReference type="Proteomes" id="UP000818323">
    <property type="component" value="Unassembled WGS sequence"/>
</dbReference>
<keyword evidence="2" id="KW-0809">Transit peptide</keyword>
<reference evidence="4 5" key="1">
    <citation type="submission" date="2020-01" db="EMBL/GenBank/DDBJ databases">
        <title>Microvirga sp. nov., an arsenate reduction bacterium isolated from Tibet hotspring sediments.</title>
        <authorList>
            <person name="Yuan C.-G."/>
        </authorList>
    </citation>
    <scope>NUCLEOTIDE SEQUENCE [LARGE SCALE GENOMIC DNA]</scope>
    <source>
        <strain evidence="4 5">SYSU G3D203</strain>
    </source>
</reference>
<evidence type="ECO:0000256" key="2">
    <source>
        <dbReference type="ARBA" id="ARBA00022946"/>
    </source>
</evidence>
<sequence length="262" mass="29070">MTDSRDWFPSNEEPNPMRAAQAGMKPALPKRFYKHAGIEERDGLFHLTLDGRTAKTPNRQALAVPSRALAEALAEEWQAQGGEIDPSTMPVTRIVNSAIDGVAPRQAEVVHDLVRYAGSDLVYYRAGEPERLARSQEAAWSPVLHWAKEAHGARFSLGEGVMHVAQPEEAVAAIRRAIERIDSPFALAALHVMTTLSGSVLIALAHVAQRLDADQAWAAAHVDELYQESVWGEDYEAMERRRRREADFRAASLVYRLTAPEN</sequence>
<gene>
    <name evidence="4" type="ORF">GR303_17500</name>
</gene>
<dbReference type="PANTHER" id="PTHR21013">
    <property type="entry name" value="ATP SYNTHASE MITOCHONDRIAL F1 COMPLEX ASSEMBLY FACTOR 2/ATP12 PROTEIN, MITOCHONDRIAL PRECURSOR"/>
    <property type="match status" value="1"/>
</dbReference>
<evidence type="ECO:0000313" key="4">
    <source>
        <dbReference type="EMBL" id="NBJ26142.1"/>
    </source>
</evidence>
<dbReference type="EMBL" id="JAAAXJ010000010">
    <property type="protein sequence ID" value="NBJ26142.1"/>
    <property type="molecule type" value="Genomic_DNA"/>
</dbReference>